<feature type="region of interest" description="Disordered" evidence="5">
    <location>
        <begin position="162"/>
        <end position="209"/>
    </location>
</feature>
<dbReference type="Proteomes" id="UP000324767">
    <property type="component" value="Unassembled WGS sequence"/>
</dbReference>
<proteinExistence type="predicted"/>
<evidence type="ECO:0000259" key="6">
    <source>
        <dbReference type="SMART" id="SM00916"/>
    </source>
</evidence>
<dbReference type="OrthoDB" id="1696305at2759"/>
<evidence type="ECO:0000256" key="2">
    <source>
        <dbReference type="ARBA" id="ARBA00022980"/>
    </source>
</evidence>
<comment type="subcellular location">
    <subcellularLocation>
        <location evidence="1">Mitochondrion</location>
    </subcellularLocation>
</comment>
<evidence type="ECO:0000313" key="7">
    <source>
        <dbReference type="EMBL" id="KAA6414585.1"/>
    </source>
</evidence>
<dbReference type="PANTHER" id="PTHR13274">
    <property type="entry name" value="MITOCHONDRIAL RIBOSOMAL PROTEIN S25"/>
    <property type="match status" value="1"/>
</dbReference>
<dbReference type="PANTHER" id="PTHR13274:SF2">
    <property type="entry name" value="SMALL RIBOSOMAL SUBUNIT PROTEIN MS25"/>
    <property type="match status" value="1"/>
</dbReference>
<sequence length="209" mass="23133">MVSVIQRMRKLKAVKSKASSPRQIQPPNPAALPQLLSIRLGPGAALLPKDIKRIHLSFATKLNDGHLGPRKFWRTHLPRLKYHNPAVSMTVNRTRDQAGPATLTVFFAPAPSESTSAATAPEEHVPAERAVAVDVKHMHEGEILARLMEVTGAVAVVATKEEEEELRVVGEERGRSERDKERTAEVKEDRRKRESLLALARGGREEARA</sequence>
<organism evidence="7 8">
    <name type="scientific">Lasallia pustulata</name>
    <dbReference type="NCBI Taxonomy" id="136370"/>
    <lineage>
        <taxon>Eukaryota</taxon>
        <taxon>Fungi</taxon>
        <taxon>Dikarya</taxon>
        <taxon>Ascomycota</taxon>
        <taxon>Pezizomycotina</taxon>
        <taxon>Lecanoromycetes</taxon>
        <taxon>OSLEUM clade</taxon>
        <taxon>Umbilicariomycetidae</taxon>
        <taxon>Umbilicariales</taxon>
        <taxon>Umbilicariaceae</taxon>
        <taxon>Lasallia</taxon>
    </lineage>
</organism>
<dbReference type="GO" id="GO:1990904">
    <property type="term" value="C:ribonucleoprotein complex"/>
    <property type="evidence" value="ECO:0007669"/>
    <property type="project" value="UniProtKB-KW"/>
</dbReference>
<keyword evidence="3" id="KW-0496">Mitochondrion</keyword>
<dbReference type="InterPro" id="IPR007741">
    <property type="entry name" value="Ribosomal_mL43/mS25/NADH_DH"/>
</dbReference>
<dbReference type="GO" id="GO:0005739">
    <property type="term" value="C:mitochondrion"/>
    <property type="evidence" value="ECO:0007669"/>
    <property type="project" value="UniProtKB-SubCell"/>
</dbReference>
<dbReference type="AlphaFoldDB" id="A0A5M8PZN0"/>
<feature type="compositionally biased region" description="Basic and acidic residues" evidence="5">
    <location>
        <begin position="166"/>
        <end position="195"/>
    </location>
</feature>
<dbReference type="EMBL" id="VXIT01000002">
    <property type="protein sequence ID" value="KAA6414585.1"/>
    <property type="molecule type" value="Genomic_DNA"/>
</dbReference>
<keyword evidence="2" id="KW-0689">Ribosomal protein</keyword>
<evidence type="ECO:0000256" key="5">
    <source>
        <dbReference type="SAM" id="MobiDB-lite"/>
    </source>
</evidence>
<dbReference type="GO" id="GO:0003735">
    <property type="term" value="F:structural constituent of ribosome"/>
    <property type="evidence" value="ECO:0007669"/>
    <property type="project" value="InterPro"/>
</dbReference>
<accession>A0A5M8PZN0</accession>
<feature type="domain" description="Ribosomal protein/NADH dehydrogenase" evidence="6">
    <location>
        <begin position="61"/>
        <end position="154"/>
    </location>
</feature>
<comment type="caution">
    <text evidence="7">The sequence shown here is derived from an EMBL/GenBank/DDBJ whole genome shotgun (WGS) entry which is preliminary data.</text>
</comment>
<dbReference type="SMART" id="SM00916">
    <property type="entry name" value="L51_S25_CI-B8"/>
    <property type="match status" value="1"/>
</dbReference>
<evidence type="ECO:0000256" key="4">
    <source>
        <dbReference type="ARBA" id="ARBA00023274"/>
    </source>
</evidence>
<name>A0A5M8PZN0_9LECA</name>
<protein>
    <recommendedName>
        <fullName evidence="6">Ribosomal protein/NADH dehydrogenase domain-containing protein</fullName>
    </recommendedName>
</protein>
<reference evidence="7 8" key="1">
    <citation type="submission" date="2019-09" db="EMBL/GenBank/DDBJ databases">
        <title>The hologenome of the rock-dwelling lichen Lasallia pustulata.</title>
        <authorList>
            <person name="Greshake Tzovaras B."/>
            <person name="Segers F."/>
            <person name="Bicker A."/>
            <person name="Dal Grande F."/>
            <person name="Otte J."/>
            <person name="Hankeln T."/>
            <person name="Schmitt I."/>
            <person name="Ebersberger I."/>
        </authorList>
    </citation>
    <scope>NUCLEOTIDE SEQUENCE [LARGE SCALE GENOMIC DNA]</scope>
    <source>
        <strain evidence="7">A1-1</strain>
    </source>
</reference>
<evidence type="ECO:0000313" key="8">
    <source>
        <dbReference type="Proteomes" id="UP000324767"/>
    </source>
</evidence>
<dbReference type="InterPro" id="IPR040049">
    <property type="entry name" value="Ribosomal_mS25/mL61"/>
</dbReference>
<evidence type="ECO:0000256" key="1">
    <source>
        <dbReference type="ARBA" id="ARBA00004173"/>
    </source>
</evidence>
<dbReference type="InterPro" id="IPR036249">
    <property type="entry name" value="Thioredoxin-like_sf"/>
</dbReference>
<dbReference type="GO" id="GO:0005840">
    <property type="term" value="C:ribosome"/>
    <property type="evidence" value="ECO:0007669"/>
    <property type="project" value="UniProtKB-KW"/>
</dbReference>
<keyword evidence="4" id="KW-0687">Ribonucleoprotein</keyword>
<dbReference type="Pfam" id="PF05047">
    <property type="entry name" value="L51_S25_CI-B8"/>
    <property type="match status" value="1"/>
</dbReference>
<dbReference type="SUPFAM" id="SSF52833">
    <property type="entry name" value="Thioredoxin-like"/>
    <property type="match status" value="1"/>
</dbReference>
<gene>
    <name evidence="7" type="ORF">FRX48_01335</name>
</gene>
<evidence type="ECO:0000256" key="3">
    <source>
        <dbReference type="ARBA" id="ARBA00023128"/>
    </source>
</evidence>